<dbReference type="AlphaFoldDB" id="A0A2P5CKT3"/>
<name>A0A2P5CKT3_PARAD</name>
<dbReference type="PANTHER" id="PTHR14241:SF24">
    <property type="entry name" value="G DOMAIN-CONTAINING PROTEIN"/>
    <property type="match status" value="1"/>
</dbReference>
<reference evidence="3" key="1">
    <citation type="submission" date="2016-06" db="EMBL/GenBank/DDBJ databases">
        <title>Parallel loss of symbiosis genes in relatives of nitrogen-fixing non-legume Parasponia.</title>
        <authorList>
            <person name="Van Velzen R."/>
            <person name="Holmer R."/>
            <person name="Bu F."/>
            <person name="Rutten L."/>
            <person name="Van Zeijl A."/>
            <person name="Liu W."/>
            <person name="Santuari L."/>
            <person name="Cao Q."/>
            <person name="Sharma T."/>
            <person name="Shen D."/>
            <person name="Roswanjaya Y."/>
            <person name="Wardhani T."/>
            <person name="Kalhor M.S."/>
            <person name="Jansen J."/>
            <person name="Van den Hoogen J."/>
            <person name="Gungor B."/>
            <person name="Hartog M."/>
            <person name="Hontelez J."/>
            <person name="Verver J."/>
            <person name="Yang W.-C."/>
            <person name="Schijlen E."/>
            <person name="Repin R."/>
            <person name="Schilthuizen M."/>
            <person name="Schranz E."/>
            <person name="Heidstra R."/>
            <person name="Miyata K."/>
            <person name="Fedorova E."/>
            <person name="Kohlen W."/>
            <person name="Bisseling T."/>
            <person name="Smit S."/>
            <person name="Geurts R."/>
        </authorList>
    </citation>
    <scope>NUCLEOTIDE SEQUENCE [LARGE SCALE GENOMIC DNA]</scope>
    <source>
        <strain evidence="3">cv. WU1-14</strain>
    </source>
</reference>
<keyword evidence="1" id="KW-0472">Membrane</keyword>
<organism evidence="2 3">
    <name type="scientific">Parasponia andersonii</name>
    <name type="common">Sponia andersonii</name>
    <dbReference type="NCBI Taxonomy" id="3476"/>
    <lineage>
        <taxon>Eukaryota</taxon>
        <taxon>Viridiplantae</taxon>
        <taxon>Streptophyta</taxon>
        <taxon>Embryophyta</taxon>
        <taxon>Tracheophyta</taxon>
        <taxon>Spermatophyta</taxon>
        <taxon>Magnoliopsida</taxon>
        <taxon>eudicotyledons</taxon>
        <taxon>Gunneridae</taxon>
        <taxon>Pentapetalae</taxon>
        <taxon>rosids</taxon>
        <taxon>fabids</taxon>
        <taxon>Rosales</taxon>
        <taxon>Cannabaceae</taxon>
        <taxon>Parasponia</taxon>
    </lineage>
</organism>
<evidence type="ECO:0000313" key="2">
    <source>
        <dbReference type="EMBL" id="PON61663.1"/>
    </source>
</evidence>
<dbReference type="Gene3D" id="3.40.50.300">
    <property type="entry name" value="P-loop containing nucleotide triphosphate hydrolases"/>
    <property type="match status" value="1"/>
</dbReference>
<dbReference type="OrthoDB" id="740966at2759"/>
<keyword evidence="1" id="KW-1133">Transmembrane helix</keyword>
<protein>
    <submittedName>
        <fullName evidence="2">P-loop containing nucleoside triphosphate hydrolase</fullName>
    </submittedName>
</protein>
<dbReference type="SUPFAM" id="SSF52540">
    <property type="entry name" value="P-loop containing nucleoside triphosphate hydrolases"/>
    <property type="match status" value="2"/>
</dbReference>
<dbReference type="InterPro" id="IPR027417">
    <property type="entry name" value="P-loop_NTPase"/>
</dbReference>
<dbReference type="PANTHER" id="PTHR14241">
    <property type="entry name" value="INTERFERON-INDUCED PROTEIN 44"/>
    <property type="match status" value="1"/>
</dbReference>
<proteinExistence type="predicted"/>
<feature type="transmembrane region" description="Helical" evidence="1">
    <location>
        <begin position="348"/>
        <end position="371"/>
    </location>
</feature>
<accession>A0A2P5CKT3</accession>
<keyword evidence="1" id="KW-0812">Transmembrane</keyword>
<evidence type="ECO:0000313" key="3">
    <source>
        <dbReference type="Proteomes" id="UP000237105"/>
    </source>
</evidence>
<sequence>MKNQLCSTSSDEDEYDLAGLQGPHCWWRSAERLEECAKLKLDPPNVSGLTPRLRVLRELERLALVASEGLNELRQKLLTYQSGDFWMPTGGVDKDKTDIPPVVTILLVGFSGSGKSSLVNLLYCVLGRSGLVPFAQTSSGNCSNYTSMFLEEHNVLRSLRSGFCVYDSRGFDYEQISESLEELSSWMNDGVHHNQLCLRSGDYLLRKEELEVLMLRSSSKFTRRRVNCAMVVANVAEIYKAYKAENYKPLDAIKELYSSPAFKKCIENPILILTHGDMLSTEERIEGRTKICEWLNISETSGVYDIVCLTEYGFIAEDSDPVSAYALTEAVYRALLISDRTHPPKRSILDWTMLILSWFMCFIAAFFAFLAEICSKLANCSGKLKL</sequence>
<keyword evidence="2" id="KW-0378">Hydrolase</keyword>
<gene>
    <name evidence="2" type="ORF">PanWU01x14_143220</name>
</gene>
<evidence type="ECO:0000256" key="1">
    <source>
        <dbReference type="SAM" id="Phobius"/>
    </source>
</evidence>
<dbReference type="EMBL" id="JXTB01000119">
    <property type="protein sequence ID" value="PON61663.1"/>
    <property type="molecule type" value="Genomic_DNA"/>
</dbReference>
<keyword evidence="3" id="KW-1185">Reference proteome</keyword>
<dbReference type="GO" id="GO:0016787">
    <property type="term" value="F:hydrolase activity"/>
    <property type="evidence" value="ECO:0007669"/>
    <property type="project" value="UniProtKB-KW"/>
</dbReference>
<comment type="caution">
    <text evidence="2">The sequence shown here is derived from an EMBL/GenBank/DDBJ whole genome shotgun (WGS) entry which is preliminary data.</text>
</comment>
<dbReference type="Proteomes" id="UP000237105">
    <property type="component" value="Unassembled WGS sequence"/>
</dbReference>
<dbReference type="STRING" id="3476.A0A2P5CKT3"/>